<dbReference type="GO" id="GO:0003995">
    <property type="term" value="F:acyl-CoA dehydrogenase activity"/>
    <property type="evidence" value="ECO:0007669"/>
    <property type="project" value="TreeGrafter"/>
</dbReference>
<gene>
    <name evidence="11" type="ORF">CVT23_21290</name>
</gene>
<comment type="similarity">
    <text evidence="2 7">Belongs to the acyl-CoA dehydrogenase family.</text>
</comment>
<dbReference type="Gene3D" id="2.40.110.10">
    <property type="entry name" value="Butyryl-CoA Dehydrogenase, subunit A, domain 2"/>
    <property type="match status" value="1"/>
</dbReference>
<dbReference type="GO" id="GO:0005737">
    <property type="term" value="C:cytoplasm"/>
    <property type="evidence" value="ECO:0007669"/>
    <property type="project" value="TreeGrafter"/>
</dbReference>
<evidence type="ECO:0000259" key="10">
    <source>
        <dbReference type="Pfam" id="PF02771"/>
    </source>
</evidence>
<evidence type="ECO:0000256" key="5">
    <source>
        <dbReference type="ARBA" id="ARBA00022827"/>
    </source>
</evidence>
<dbReference type="Gene3D" id="1.20.140.10">
    <property type="entry name" value="Butyryl-CoA Dehydrogenase, subunit A, domain 3"/>
    <property type="match status" value="1"/>
</dbReference>
<dbReference type="InterPro" id="IPR050741">
    <property type="entry name" value="Acyl-CoA_dehydrogenase"/>
</dbReference>
<dbReference type="PANTHER" id="PTHR48083">
    <property type="entry name" value="MEDIUM-CHAIN SPECIFIC ACYL-COA DEHYDROGENASE, MITOCHONDRIAL-RELATED"/>
    <property type="match status" value="1"/>
</dbReference>
<keyword evidence="6 7" id="KW-0560">Oxidoreductase</keyword>
<dbReference type="RefSeq" id="WP_109795174.1">
    <property type="nucleotide sequence ID" value="NZ_PHIG01000063.1"/>
</dbReference>
<dbReference type="GO" id="GO:0033539">
    <property type="term" value="P:fatty acid beta-oxidation using acyl-CoA dehydrogenase"/>
    <property type="evidence" value="ECO:0007669"/>
    <property type="project" value="TreeGrafter"/>
</dbReference>
<dbReference type="AlphaFoldDB" id="A0A2M9FVG2"/>
<keyword evidence="4 7" id="KW-0285">Flavoprotein</keyword>
<comment type="cofactor">
    <cofactor evidence="1 7">
        <name>FAD</name>
        <dbReference type="ChEBI" id="CHEBI:57692"/>
    </cofactor>
</comment>
<dbReference type="GO" id="GO:0050660">
    <property type="term" value="F:flavin adenine dinucleotide binding"/>
    <property type="evidence" value="ECO:0007669"/>
    <property type="project" value="InterPro"/>
</dbReference>
<dbReference type="FunFam" id="2.40.110.10:FF:000002">
    <property type="entry name" value="Acyl-CoA dehydrogenase fadE12"/>
    <property type="match status" value="1"/>
</dbReference>
<evidence type="ECO:0000259" key="9">
    <source>
        <dbReference type="Pfam" id="PF02770"/>
    </source>
</evidence>
<evidence type="ECO:0000259" key="8">
    <source>
        <dbReference type="Pfam" id="PF00441"/>
    </source>
</evidence>
<dbReference type="InterPro" id="IPR036250">
    <property type="entry name" value="AcylCo_DH-like_C"/>
</dbReference>
<keyword evidence="12" id="KW-1185">Reference proteome</keyword>
<dbReference type="PANTHER" id="PTHR48083:SF13">
    <property type="entry name" value="ACYL-COA DEHYDROGENASE FAMILY MEMBER 11"/>
    <property type="match status" value="1"/>
</dbReference>
<dbReference type="InterPro" id="IPR013786">
    <property type="entry name" value="AcylCoA_DH/ox_N"/>
</dbReference>
<evidence type="ECO:0000256" key="2">
    <source>
        <dbReference type="ARBA" id="ARBA00009347"/>
    </source>
</evidence>
<evidence type="ECO:0000256" key="7">
    <source>
        <dbReference type="RuleBase" id="RU362125"/>
    </source>
</evidence>
<evidence type="ECO:0000313" key="12">
    <source>
        <dbReference type="Proteomes" id="UP000229498"/>
    </source>
</evidence>
<dbReference type="Pfam" id="PF02771">
    <property type="entry name" value="Acyl-CoA_dh_N"/>
    <property type="match status" value="1"/>
</dbReference>
<keyword evidence="5 7" id="KW-0274">FAD</keyword>
<evidence type="ECO:0000256" key="4">
    <source>
        <dbReference type="ARBA" id="ARBA00022630"/>
    </source>
</evidence>
<dbReference type="InterPro" id="IPR046373">
    <property type="entry name" value="Acyl-CoA_Oxase/DH_mid-dom_sf"/>
</dbReference>
<evidence type="ECO:0000256" key="3">
    <source>
        <dbReference type="ARBA" id="ARBA00011738"/>
    </source>
</evidence>
<comment type="subunit">
    <text evidence="3">Homodimer.</text>
</comment>
<reference evidence="11 12" key="1">
    <citation type="submission" date="2017-11" db="EMBL/GenBank/DDBJ databases">
        <title>Draft genome sequence of Rhizobiales bacterium SY3-13.</title>
        <authorList>
            <person name="Sun C."/>
        </authorList>
    </citation>
    <scope>NUCLEOTIDE SEQUENCE [LARGE SCALE GENOMIC DNA]</scope>
    <source>
        <strain evidence="11 12">SY3-13</strain>
    </source>
</reference>
<evidence type="ECO:0000313" key="11">
    <source>
        <dbReference type="EMBL" id="PJK27461.1"/>
    </source>
</evidence>
<dbReference type="InterPro" id="IPR037069">
    <property type="entry name" value="AcylCoA_DH/ox_N_sf"/>
</dbReference>
<feature type="domain" description="Acyl-CoA oxidase/dehydrogenase middle" evidence="9">
    <location>
        <begin position="132"/>
        <end position="234"/>
    </location>
</feature>
<feature type="domain" description="Acyl-CoA dehydrogenase/oxidase N-terminal" evidence="10">
    <location>
        <begin position="9"/>
        <end position="128"/>
    </location>
</feature>
<protein>
    <submittedName>
        <fullName evidence="11">Acyl-CoA dehydrogenase</fullName>
    </submittedName>
</protein>
<dbReference type="Pfam" id="PF00441">
    <property type="entry name" value="Acyl-CoA_dh_1"/>
    <property type="match status" value="1"/>
</dbReference>
<dbReference type="SUPFAM" id="SSF47203">
    <property type="entry name" value="Acyl-CoA dehydrogenase C-terminal domain-like"/>
    <property type="match status" value="1"/>
</dbReference>
<evidence type="ECO:0000256" key="6">
    <source>
        <dbReference type="ARBA" id="ARBA00023002"/>
    </source>
</evidence>
<proteinExistence type="inferred from homology"/>
<dbReference type="Gene3D" id="1.10.540.10">
    <property type="entry name" value="Acyl-CoA dehydrogenase/oxidase, N-terminal domain"/>
    <property type="match status" value="1"/>
</dbReference>
<feature type="domain" description="Acyl-CoA dehydrogenase/oxidase C-terminal" evidence="8">
    <location>
        <begin position="246"/>
        <end position="397"/>
    </location>
</feature>
<organism evidence="11 12">
    <name type="scientific">Minwuia thermotolerans</name>
    <dbReference type="NCBI Taxonomy" id="2056226"/>
    <lineage>
        <taxon>Bacteria</taxon>
        <taxon>Pseudomonadati</taxon>
        <taxon>Pseudomonadota</taxon>
        <taxon>Alphaproteobacteria</taxon>
        <taxon>Minwuiales</taxon>
        <taxon>Minwuiaceae</taxon>
        <taxon>Minwuia</taxon>
    </lineage>
</organism>
<dbReference type="EMBL" id="PHIG01000063">
    <property type="protein sequence ID" value="PJK27461.1"/>
    <property type="molecule type" value="Genomic_DNA"/>
</dbReference>
<dbReference type="SUPFAM" id="SSF56645">
    <property type="entry name" value="Acyl-CoA dehydrogenase NM domain-like"/>
    <property type="match status" value="1"/>
</dbReference>
<dbReference type="InterPro" id="IPR009100">
    <property type="entry name" value="AcylCoA_DH/oxidase_NM_dom_sf"/>
</dbReference>
<evidence type="ECO:0000256" key="1">
    <source>
        <dbReference type="ARBA" id="ARBA00001974"/>
    </source>
</evidence>
<dbReference type="OrthoDB" id="9780544at2"/>
<dbReference type="InterPro" id="IPR006091">
    <property type="entry name" value="Acyl-CoA_Oxase/DH_mid-dom"/>
</dbReference>
<dbReference type="Pfam" id="PF02770">
    <property type="entry name" value="Acyl-CoA_dh_M"/>
    <property type="match status" value="1"/>
</dbReference>
<comment type="caution">
    <text evidence="11">The sequence shown here is derived from an EMBL/GenBank/DDBJ whole genome shotgun (WGS) entry which is preliminary data.</text>
</comment>
<sequence length="402" mass="45065">MNFEFPDKVKDLQARVAAFMDEHVYPLEHEYDRHVAEAGGWTTPPVLDDLKEKARAEGLWNLFMPDERYGAGLTNLEYAPLAEIMGRVEWAPEVFNCSAPDTGNMETLARYAGDEQKKQWLEPLLAGEIRSCFSMTEPAVASSDATNIECRITRDGEDYVINGRKWFSSGFANERCRLVIVMGKTAPDDPDRYRQQSMILVPKDAPGLRLERNPTTFGYSGAPGGHPEIVFEDVRVPASNILLGEGRGFEIAQGRLGPGRIHHCMRFIGSAQRALELMCQRAESRSAFGMKLSEHGSLREDIARSFCEIEQARLLTLRAADKMDREGNKAARDLIAAAKIVVPKMATEVIDRAMQVHGAKGFTEDTFLPRAWTWARYIRVGDGPDQVHMSSLARQLLRRYAG</sequence>
<dbReference type="Proteomes" id="UP000229498">
    <property type="component" value="Unassembled WGS sequence"/>
</dbReference>
<name>A0A2M9FVG2_9PROT</name>
<accession>A0A2M9FVG2</accession>
<dbReference type="InterPro" id="IPR009075">
    <property type="entry name" value="AcylCo_DH/oxidase_C"/>
</dbReference>